<evidence type="ECO:0000313" key="2">
    <source>
        <dbReference type="Proteomes" id="UP000665020"/>
    </source>
</evidence>
<dbReference type="PANTHER" id="PTHR41291">
    <property type="entry name" value="DNA ALKYLATION REPAIR PROTEIN"/>
    <property type="match status" value="1"/>
</dbReference>
<dbReference type="AlphaFoldDB" id="A0A8A7K8I9"/>
<sequence length="238" mass="27704">MDINEIRGILNELSDEKYKKNVIRLGIPKDKALGVRTGDIRKLARKIRTDHKLAWELWQSGVHEEKILAVLLFDKKDITYQEIESLMHDVNSWDLCDHICKNLIIKTSFAADIIKSWSKQSSLYFRRAAFVLMTAEIVKKREKIEPEQVELYIEKIKECANDTRPHVRKAISWALREIGKINYDYQEKAILVAYELIEEGKASAWVGKNALKELETLVKVDERGRLLSSDSKMGRKYK</sequence>
<dbReference type="SUPFAM" id="SSF48371">
    <property type="entry name" value="ARM repeat"/>
    <property type="match status" value="1"/>
</dbReference>
<keyword evidence="2" id="KW-1185">Reference proteome</keyword>
<proteinExistence type="predicted"/>
<dbReference type="EMBL" id="CP046640">
    <property type="protein sequence ID" value="QTL97520.1"/>
    <property type="molecule type" value="Genomic_DNA"/>
</dbReference>
<gene>
    <name evidence="1" type="ORF">GM661_05740</name>
</gene>
<dbReference type="PANTHER" id="PTHR41291:SF1">
    <property type="entry name" value="DNA ALKYLATION REPAIR PROTEIN"/>
    <property type="match status" value="1"/>
</dbReference>
<dbReference type="Gene3D" id="1.25.10.90">
    <property type="match status" value="1"/>
</dbReference>
<dbReference type="KEGG" id="ifn:GM661_05740"/>
<organism evidence="1 2">
    <name type="scientific">Iocasia fonsfrigidae</name>
    <dbReference type="NCBI Taxonomy" id="2682810"/>
    <lineage>
        <taxon>Bacteria</taxon>
        <taxon>Bacillati</taxon>
        <taxon>Bacillota</taxon>
        <taxon>Clostridia</taxon>
        <taxon>Halanaerobiales</taxon>
        <taxon>Halanaerobiaceae</taxon>
        <taxon>Iocasia</taxon>
    </lineage>
</organism>
<reference evidence="1" key="1">
    <citation type="submission" date="2019-12" db="EMBL/GenBank/DDBJ databases">
        <authorList>
            <person name="zhang j."/>
            <person name="sun C.M."/>
        </authorList>
    </citation>
    <scope>NUCLEOTIDE SEQUENCE</scope>
    <source>
        <strain evidence="1">NS-1</strain>
    </source>
</reference>
<dbReference type="InterPro" id="IPR014825">
    <property type="entry name" value="DNA_alkylation"/>
</dbReference>
<evidence type="ECO:0000313" key="1">
    <source>
        <dbReference type="EMBL" id="QTL97520.1"/>
    </source>
</evidence>
<name>A0A8A7K8I9_9FIRM</name>
<dbReference type="Proteomes" id="UP000665020">
    <property type="component" value="Chromosome"/>
</dbReference>
<dbReference type="CDD" id="cd06561">
    <property type="entry name" value="AlkD_like"/>
    <property type="match status" value="1"/>
</dbReference>
<dbReference type="Pfam" id="PF08713">
    <property type="entry name" value="DNA_alkylation"/>
    <property type="match status" value="1"/>
</dbReference>
<accession>A0A8A7K8I9</accession>
<protein>
    <submittedName>
        <fullName evidence="1">DNA alkylation repair protein</fullName>
    </submittedName>
</protein>
<dbReference type="InterPro" id="IPR016024">
    <property type="entry name" value="ARM-type_fold"/>
</dbReference>
<dbReference type="RefSeq" id="WP_230869151.1">
    <property type="nucleotide sequence ID" value="NZ_CP046640.1"/>
</dbReference>